<evidence type="ECO:0000259" key="1">
    <source>
        <dbReference type="Pfam" id="PF12229"/>
    </source>
</evidence>
<gene>
    <name evidence="2" type="ORF">SDC9_168449</name>
</gene>
<protein>
    <recommendedName>
        <fullName evidence="1">YoaR-like putative peptidoglycan binding domain-containing protein</fullName>
    </recommendedName>
</protein>
<dbReference type="Pfam" id="PF12229">
    <property type="entry name" value="PG_binding_4"/>
    <property type="match status" value="1"/>
</dbReference>
<dbReference type="InterPro" id="IPR022029">
    <property type="entry name" value="YoaR-like_PG-bd"/>
</dbReference>
<organism evidence="2">
    <name type="scientific">bioreactor metagenome</name>
    <dbReference type="NCBI Taxonomy" id="1076179"/>
    <lineage>
        <taxon>unclassified sequences</taxon>
        <taxon>metagenomes</taxon>
        <taxon>ecological metagenomes</taxon>
    </lineage>
</organism>
<feature type="domain" description="YoaR-like putative peptidoglycan binding" evidence="1">
    <location>
        <begin position="40"/>
        <end position="146"/>
    </location>
</feature>
<comment type="caution">
    <text evidence="2">The sequence shown here is derived from an EMBL/GenBank/DDBJ whole genome shotgun (WGS) entry which is preliminary data.</text>
</comment>
<accession>A0A645G570</accession>
<proteinExistence type="predicted"/>
<dbReference type="AlphaFoldDB" id="A0A645G570"/>
<evidence type="ECO:0000313" key="2">
    <source>
        <dbReference type="EMBL" id="MPN21070.1"/>
    </source>
</evidence>
<reference evidence="2" key="1">
    <citation type="submission" date="2019-08" db="EMBL/GenBank/DDBJ databases">
        <authorList>
            <person name="Kucharzyk K."/>
            <person name="Murdoch R.W."/>
            <person name="Higgins S."/>
            <person name="Loffler F."/>
        </authorList>
    </citation>
    <scope>NUCLEOTIDE SEQUENCE</scope>
</reference>
<dbReference type="EMBL" id="VSSQ01068954">
    <property type="protein sequence ID" value="MPN21070.1"/>
    <property type="molecule type" value="Genomic_DNA"/>
</dbReference>
<sequence>MGGLSYEDALKTVTDTTQGIIDQSVISIECLDGIKHDFNIQDSGATFDAKTQTDRIWAIGHEGNYLKRAYDYYYAKMSGFNVDAGIQFPSDLSENISALIQESVSVVKREPSYAITSASVIFFNGKDGVHVKKEELKQAVEKVLSNLVAGATKYELSGYVISDPYTRIDLESIKISVISPATDA</sequence>
<name>A0A645G570_9ZZZZ</name>